<keyword evidence="1" id="KW-1185">Reference proteome</keyword>
<evidence type="ECO:0000313" key="1">
    <source>
        <dbReference type="Proteomes" id="UP000079169"/>
    </source>
</evidence>
<dbReference type="Proteomes" id="UP000079169">
    <property type="component" value="Unplaced"/>
</dbReference>
<accession>A0A3Q0JJ75</accession>
<name>A0A3Q0JJ75_DIACI</name>
<gene>
    <name evidence="2" type="primary">LOC113472852</name>
</gene>
<reference evidence="2" key="1">
    <citation type="submission" date="2025-08" db="UniProtKB">
        <authorList>
            <consortium name="RefSeq"/>
        </authorList>
    </citation>
    <scope>IDENTIFICATION</scope>
</reference>
<evidence type="ECO:0000313" key="2">
    <source>
        <dbReference type="RefSeq" id="XP_026688441.1"/>
    </source>
</evidence>
<sequence>MSRLKLAKNGAEYRDHLRKHPNCIARIITKFQKSSELSEAFWFDAGFPVDKLYIESPDTIPLLKLYAPNDLKTACDTIREKLYLHPNAGSLLGSEWESIILTLQKLPDVCVGLRPLGMSITNEGVRTDLIYPPYPHALDEALLECEMLPPGQSKLYIEFFGFVNTRPIVYVGSSPGNGWLKALSILPNPPLVVSIDPRPLAGPHPHYLESLTTCERLNEILAENGITAFDLMWDVRGDYSDPEQYDKMVEDEIGIWNQIIQNVEGCVRYCLKVRTSRIGSYSVFNGYQIMLQPFYHSGLSADGRRRYELRILGLRAGSPTKVTEKPEILKAHIDSLIDNDFFSTMEKEIAASTLGWRQTVYDVTSSNIVDILAQQKRFSVGLFFANWCSVEALRSLLKIPSIISVFTGPLRKGESSLSLLLEECLSREILVVDSRAIIPSRIPNLRFIVNADANLSLNEIDVSETFVLRYVKNLIDEKLGPETYDRVRDMAGAVMRCLFISHGSPVCVSWGVGSVSGHATRMTVAHCMGLVEP</sequence>
<dbReference type="AlphaFoldDB" id="A0A3Q0JJ75"/>
<dbReference type="KEGG" id="dci:113472852"/>
<protein>
    <submittedName>
        <fullName evidence="2">Uncharacterized protein LOC113472852</fullName>
    </submittedName>
</protein>
<dbReference type="GeneID" id="113472852"/>
<dbReference type="PaxDb" id="121845-A0A3Q0JJ75"/>
<organism evidence="1 2">
    <name type="scientific">Diaphorina citri</name>
    <name type="common">Asian citrus psyllid</name>
    <dbReference type="NCBI Taxonomy" id="121845"/>
    <lineage>
        <taxon>Eukaryota</taxon>
        <taxon>Metazoa</taxon>
        <taxon>Ecdysozoa</taxon>
        <taxon>Arthropoda</taxon>
        <taxon>Hexapoda</taxon>
        <taxon>Insecta</taxon>
        <taxon>Pterygota</taxon>
        <taxon>Neoptera</taxon>
        <taxon>Paraneoptera</taxon>
        <taxon>Hemiptera</taxon>
        <taxon>Sternorrhyncha</taxon>
        <taxon>Psylloidea</taxon>
        <taxon>Psyllidae</taxon>
        <taxon>Diaphorininae</taxon>
        <taxon>Diaphorina</taxon>
    </lineage>
</organism>
<dbReference type="RefSeq" id="XP_026688441.1">
    <property type="nucleotide sequence ID" value="XM_026832640.1"/>
</dbReference>
<proteinExistence type="predicted"/>